<dbReference type="GO" id="GO:0003723">
    <property type="term" value="F:RNA binding"/>
    <property type="evidence" value="ECO:0007669"/>
    <property type="project" value="InterPro"/>
</dbReference>
<dbReference type="GO" id="GO:0033897">
    <property type="term" value="F:ribonuclease T2 activity"/>
    <property type="evidence" value="ECO:0007669"/>
    <property type="project" value="InterPro"/>
</dbReference>
<dbReference type="InterPro" id="IPR001568">
    <property type="entry name" value="RNase_T2-like"/>
</dbReference>
<dbReference type="SUPFAM" id="SSF55895">
    <property type="entry name" value="Ribonuclease Rh-like"/>
    <property type="match status" value="1"/>
</dbReference>
<name>A0A444YYR9_ARAHY</name>
<dbReference type="Proteomes" id="UP000289738">
    <property type="component" value="Chromosome B05"/>
</dbReference>
<proteinExistence type="inferred from homology"/>
<evidence type="ECO:0000256" key="2">
    <source>
        <dbReference type="RuleBase" id="RU004328"/>
    </source>
</evidence>
<keyword evidence="4" id="KW-1185">Reference proteome</keyword>
<evidence type="ECO:0000313" key="4">
    <source>
        <dbReference type="Proteomes" id="UP000289738"/>
    </source>
</evidence>
<comment type="caution">
    <text evidence="3">The sequence shown here is derived from an EMBL/GenBank/DDBJ whole genome shotgun (WGS) entry which is preliminary data.</text>
</comment>
<protein>
    <submittedName>
        <fullName evidence="3">Uncharacterized protein</fullName>
    </submittedName>
</protein>
<dbReference type="STRING" id="3818.A0A444YYR9"/>
<dbReference type="InterPro" id="IPR036430">
    <property type="entry name" value="RNase_T2-like_sf"/>
</dbReference>
<dbReference type="Gene3D" id="3.90.730.10">
    <property type="entry name" value="Ribonuclease T2-like"/>
    <property type="match status" value="1"/>
</dbReference>
<evidence type="ECO:0000256" key="1">
    <source>
        <dbReference type="ARBA" id="ARBA00007469"/>
    </source>
</evidence>
<dbReference type="OrthoDB" id="435754at2759"/>
<reference evidence="3 4" key="1">
    <citation type="submission" date="2019-01" db="EMBL/GenBank/DDBJ databases">
        <title>Sequencing of cultivated peanut Arachis hypogaea provides insights into genome evolution and oil improvement.</title>
        <authorList>
            <person name="Chen X."/>
        </authorList>
    </citation>
    <scope>NUCLEOTIDE SEQUENCE [LARGE SCALE GENOMIC DNA]</scope>
    <source>
        <strain evidence="4">cv. Fuhuasheng</strain>
        <tissue evidence="3">Leaves</tissue>
    </source>
</reference>
<dbReference type="AlphaFoldDB" id="A0A444YYR9"/>
<comment type="similarity">
    <text evidence="1 2">Belongs to the RNase T2 family.</text>
</comment>
<evidence type="ECO:0000313" key="3">
    <source>
        <dbReference type="EMBL" id="RYR06964.1"/>
    </source>
</evidence>
<organism evidence="3 4">
    <name type="scientific">Arachis hypogaea</name>
    <name type="common">Peanut</name>
    <dbReference type="NCBI Taxonomy" id="3818"/>
    <lineage>
        <taxon>Eukaryota</taxon>
        <taxon>Viridiplantae</taxon>
        <taxon>Streptophyta</taxon>
        <taxon>Embryophyta</taxon>
        <taxon>Tracheophyta</taxon>
        <taxon>Spermatophyta</taxon>
        <taxon>Magnoliopsida</taxon>
        <taxon>eudicotyledons</taxon>
        <taxon>Gunneridae</taxon>
        <taxon>Pentapetalae</taxon>
        <taxon>rosids</taxon>
        <taxon>fabids</taxon>
        <taxon>Fabales</taxon>
        <taxon>Fabaceae</taxon>
        <taxon>Papilionoideae</taxon>
        <taxon>50 kb inversion clade</taxon>
        <taxon>dalbergioids sensu lato</taxon>
        <taxon>Dalbergieae</taxon>
        <taxon>Pterocarpus clade</taxon>
        <taxon>Arachis</taxon>
    </lineage>
</organism>
<gene>
    <name evidence="3" type="ORF">Ahy_B05g074284</name>
</gene>
<accession>A0A444YYR9</accession>
<sequence length="129" mass="14541">MHTARRGQQMNHLPGLFIVPDSNNITLSPQLHLPSTFITSFLLKLEAPESLLFPIELTWFNRCLAIPCILFSTPEIEPGDEFYSIESITDDIKEEIGFTPGINCNMDSEHNSWLYQVDICINASGSDLI</sequence>
<dbReference type="EMBL" id="SDMP01000015">
    <property type="protein sequence ID" value="RYR06964.1"/>
    <property type="molecule type" value="Genomic_DNA"/>
</dbReference>
<dbReference type="Pfam" id="PF00445">
    <property type="entry name" value="Ribonuclease_T2"/>
    <property type="match status" value="1"/>
</dbReference>